<dbReference type="SUPFAM" id="SSF51445">
    <property type="entry name" value="(Trans)glycosidases"/>
    <property type="match status" value="1"/>
</dbReference>
<evidence type="ECO:0000313" key="4">
    <source>
        <dbReference type="EMBL" id="MPM05550.1"/>
    </source>
</evidence>
<gene>
    <name evidence="4" type="primary">malL_4</name>
    <name evidence="4" type="ORF">SDC9_51840</name>
</gene>
<protein>
    <submittedName>
        <fullName evidence="4">Oligo-1,6-glucosidase</fullName>
        <ecNumber evidence="4">3.2.1.10</ecNumber>
    </submittedName>
</protein>
<dbReference type="InterPro" id="IPR045857">
    <property type="entry name" value="O16G_dom_2"/>
</dbReference>
<keyword evidence="2 4" id="KW-0326">Glycosidase</keyword>
<name>A0A644WP21_9ZZZZ</name>
<evidence type="ECO:0000259" key="3">
    <source>
        <dbReference type="SMART" id="SM00642"/>
    </source>
</evidence>
<dbReference type="PANTHER" id="PTHR10357:SF179">
    <property type="entry name" value="NEUTRAL AND BASIC AMINO ACID TRANSPORT PROTEIN RBAT"/>
    <property type="match status" value="1"/>
</dbReference>
<dbReference type="SUPFAM" id="SSF51011">
    <property type="entry name" value="Glycosyl hydrolase domain"/>
    <property type="match status" value="1"/>
</dbReference>
<dbReference type="GO" id="GO:0009313">
    <property type="term" value="P:oligosaccharide catabolic process"/>
    <property type="evidence" value="ECO:0007669"/>
    <property type="project" value="TreeGrafter"/>
</dbReference>
<dbReference type="EC" id="3.2.1.10" evidence="4"/>
<dbReference type="AlphaFoldDB" id="A0A644WP21"/>
<dbReference type="PANTHER" id="PTHR10357">
    <property type="entry name" value="ALPHA-AMYLASE FAMILY MEMBER"/>
    <property type="match status" value="1"/>
</dbReference>
<dbReference type="SMART" id="SM00642">
    <property type="entry name" value="Aamy"/>
    <property type="match status" value="1"/>
</dbReference>
<dbReference type="Pfam" id="PF00128">
    <property type="entry name" value="Alpha-amylase"/>
    <property type="match status" value="1"/>
</dbReference>
<feature type="domain" description="Glycosyl hydrolase family 13 catalytic" evidence="3">
    <location>
        <begin position="13"/>
        <end position="390"/>
    </location>
</feature>
<comment type="caution">
    <text evidence="4">The sequence shown here is derived from an EMBL/GenBank/DDBJ whole genome shotgun (WGS) entry which is preliminary data.</text>
</comment>
<dbReference type="EMBL" id="VSSQ01001143">
    <property type="protein sequence ID" value="MPM05550.1"/>
    <property type="molecule type" value="Genomic_DNA"/>
</dbReference>
<dbReference type="FunFam" id="3.90.400.10:FF:000002">
    <property type="entry name" value="Sucrose isomerase"/>
    <property type="match status" value="1"/>
</dbReference>
<sequence length="538" mass="62437">MAENWWQDCVVYQIYPRSFQDSNGDGIGDIPGIIQRLDYLQTLLIDAIWLSPIFLSPMADFGYDISDYCSIDPVFGTMADVERLISEAHKRNIRVIFDMVLNHTSLEHPWFAESRQSQENEKAEFYIWADTIPNNWHAAFGGRAWTYDSTRKQYYLHSFLPDQPDLNWRSSKTVEAIFNQLTFWLDKGIDGFRLDVINCIVKDEALRNNPKIIGSRPRPYDMQRHIFDRNRPESHQKLKMLRKLIDGYDQRMLVGEIMVELPGEPELAASYLGRFQDELHLCFDFSLAYTRFSAVKWKKVAKRWYEAVGKHRVPTWVLNNHDIPRIVSRLHGNEEKARLAALFLLTQRGAIFLYYGEELGLPNSKISRAAMHDPLGKRYWPFHPGRDPERGPMVWSTGEGNGFTTGESWLASAKAANRYSVENQELEQDSMLHFYRRLLSLRKEDEVLRNGLCTFIDTSCMHILAYCREIGSDQRLILLNMSNKNQICSVPLVQTSAMQCELIFSTEARSGRMDDLHAIQIGPFQGRIYRLLVKDSNL</sequence>
<dbReference type="InterPro" id="IPR006047">
    <property type="entry name" value="GH13_cat_dom"/>
</dbReference>
<dbReference type="GO" id="GO:0004574">
    <property type="term" value="F:oligo-1,6-glucosidase activity"/>
    <property type="evidence" value="ECO:0007669"/>
    <property type="project" value="UniProtKB-EC"/>
</dbReference>
<evidence type="ECO:0000256" key="2">
    <source>
        <dbReference type="ARBA" id="ARBA00023295"/>
    </source>
</evidence>
<dbReference type="Gene3D" id="3.20.20.80">
    <property type="entry name" value="Glycosidases"/>
    <property type="match status" value="1"/>
</dbReference>
<proteinExistence type="predicted"/>
<dbReference type="InterPro" id="IPR013780">
    <property type="entry name" value="Glyco_hydro_b"/>
</dbReference>
<keyword evidence="1 4" id="KW-0378">Hydrolase</keyword>
<dbReference type="InterPro" id="IPR017853">
    <property type="entry name" value="GH"/>
</dbReference>
<evidence type="ECO:0000256" key="1">
    <source>
        <dbReference type="ARBA" id="ARBA00022801"/>
    </source>
</evidence>
<reference evidence="4" key="1">
    <citation type="submission" date="2019-08" db="EMBL/GenBank/DDBJ databases">
        <authorList>
            <person name="Kucharzyk K."/>
            <person name="Murdoch R.W."/>
            <person name="Higgins S."/>
            <person name="Loffler F."/>
        </authorList>
    </citation>
    <scope>NUCLEOTIDE SEQUENCE</scope>
</reference>
<accession>A0A644WP21</accession>
<organism evidence="4">
    <name type="scientific">bioreactor metagenome</name>
    <dbReference type="NCBI Taxonomy" id="1076179"/>
    <lineage>
        <taxon>unclassified sequences</taxon>
        <taxon>metagenomes</taxon>
        <taxon>ecological metagenomes</taxon>
    </lineage>
</organism>
<dbReference type="Gene3D" id="3.90.400.10">
    <property type="entry name" value="Oligo-1,6-glucosidase, Domain 2"/>
    <property type="match status" value="1"/>
</dbReference>
<dbReference type="Gene3D" id="2.60.40.1180">
    <property type="entry name" value="Golgi alpha-mannosidase II"/>
    <property type="match status" value="1"/>
</dbReference>
<dbReference type="GO" id="GO:0004556">
    <property type="term" value="F:alpha-amylase activity"/>
    <property type="evidence" value="ECO:0007669"/>
    <property type="project" value="TreeGrafter"/>
</dbReference>